<feature type="region of interest" description="Disordered" evidence="3">
    <location>
        <begin position="683"/>
        <end position="710"/>
    </location>
</feature>
<name>A0A4D6MC76_VIGUN</name>
<dbReference type="Pfam" id="PF01344">
    <property type="entry name" value="Kelch_1"/>
    <property type="match status" value="2"/>
</dbReference>
<evidence type="ECO:0000313" key="4">
    <source>
        <dbReference type="EMBL" id="QCD98413.1"/>
    </source>
</evidence>
<dbReference type="SMART" id="SM00612">
    <property type="entry name" value="Kelch"/>
    <property type="match status" value="5"/>
</dbReference>
<organism evidence="4 5">
    <name type="scientific">Vigna unguiculata</name>
    <name type="common">Cowpea</name>
    <dbReference type="NCBI Taxonomy" id="3917"/>
    <lineage>
        <taxon>Eukaryota</taxon>
        <taxon>Viridiplantae</taxon>
        <taxon>Streptophyta</taxon>
        <taxon>Embryophyta</taxon>
        <taxon>Tracheophyta</taxon>
        <taxon>Spermatophyta</taxon>
        <taxon>Magnoliopsida</taxon>
        <taxon>eudicotyledons</taxon>
        <taxon>Gunneridae</taxon>
        <taxon>Pentapetalae</taxon>
        <taxon>rosids</taxon>
        <taxon>fabids</taxon>
        <taxon>Fabales</taxon>
        <taxon>Fabaceae</taxon>
        <taxon>Papilionoideae</taxon>
        <taxon>50 kb inversion clade</taxon>
        <taxon>NPAAA clade</taxon>
        <taxon>indigoferoid/millettioid clade</taxon>
        <taxon>Phaseoleae</taxon>
        <taxon>Vigna</taxon>
    </lineage>
</organism>
<dbReference type="Proteomes" id="UP000501690">
    <property type="component" value="Linkage Group LG6"/>
</dbReference>
<evidence type="ECO:0000256" key="3">
    <source>
        <dbReference type="SAM" id="MobiDB-lite"/>
    </source>
</evidence>
<sequence>MSSSAPQVSNNKTMWLHPKVLGFNPSERWGHSACFSKGLMYVFGGCCGGLHFCDVLTLDITKMVWSKLTTTGEKPGPRDSHSAVLVGHKMIVFGGSNGFKKVNHIHILDLVTKEWFRPECKGTPPSPRESHTATLVGDEKIVIFGGSGEGHANYLNDLHILDLRTMTWASPELKGDFPVPRDSHSTLAIGNKLVVYGGDSGDQYHGNVHMLDMATMTWSRLTIQGSPPGVRAGHAAVNIGTKATSTYPSHIHTHTHKHHSNMSSSAPQVSNNKTMWLHPKVLGFNPSERWGHSACFSKGLMYVFGGCCGGLHFCDVLTLDITKMVWSKLTTTGEKPGPRDSHSAVLVGHKMIVFGGSNGFKKVNHIHILDLVTKEWFRPECKGTPPSPRESHTATLVGDEKIVIFGGSGEGHANYLNDLHILDLRTMTWASPELKGDFPVPRDSHSTLAIGNKLVVYGGDSGDQYHGNVHMLDMATMTWSRLTIQGSPPGVRAGHAAVNIGTKATVHDVQVYIIGGVGDKRYYNDVWIFDICNFSWTQLDIHFQQPQGRFSHTAVAAGMDIAIYGGCGEDERPLNELLVLQLAAEHPNGRYYVPMCKPIGTYWNHEKNIIPAEADTNSETILVRNNVEAFGNGAYEISSEKSSPHHFDSGTSRQKRRRIAAAKVWDVESEQEDSFLSLSLHSSPYKSDQEQTPSQEANTLFPSTSQHENDSNYKRTLMNVPLKTPQALHFLQHQLKQEQCLHVNEDRKRAQRQAAEQKPMIRPIQHLIGGEVRERVEGPFDPVSISPTAVNGRIFRGVIFAPGAGVVSKGASSVPSSQAFLGTLRASQEAPICLHAEPYHGSRSRQTPVALPFPIMGATPSVVSKEHKIRSDLQGLALTLGGPASGNPQVKY</sequence>
<evidence type="ECO:0000256" key="2">
    <source>
        <dbReference type="ARBA" id="ARBA00022737"/>
    </source>
</evidence>
<dbReference type="PANTHER" id="PTHR46093:SF9">
    <property type="entry name" value="DCD DOMAIN-CONTAINING PROTEIN"/>
    <property type="match status" value="1"/>
</dbReference>
<evidence type="ECO:0000256" key="1">
    <source>
        <dbReference type="ARBA" id="ARBA00022441"/>
    </source>
</evidence>
<proteinExistence type="predicted"/>
<dbReference type="PANTHER" id="PTHR46093">
    <property type="entry name" value="ACYL-COA-BINDING DOMAIN-CONTAINING PROTEIN 5"/>
    <property type="match status" value="1"/>
</dbReference>
<keyword evidence="1" id="KW-0880">Kelch repeat</keyword>
<feature type="compositionally biased region" description="Polar residues" evidence="3">
    <location>
        <begin position="683"/>
        <end position="706"/>
    </location>
</feature>
<dbReference type="InterPro" id="IPR006652">
    <property type="entry name" value="Kelch_1"/>
</dbReference>
<dbReference type="EMBL" id="CP039350">
    <property type="protein sequence ID" value="QCD98413.1"/>
    <property type="molecule type" value="Genomic_DNA"/>
</dbReference>
<dbReference type="InterPro" id="IPR015915">
    <property type="entry name" value="Kelch-typ_b-propeller"/>
</dbReference>
<keyword evidence="5" id="KW-1185">Reference proteome</keyword>
<keyword evidence="2" id="KW-0677">Repeat</keyword>
<accession>A0A4D6MC76</accession>
<dbReference type="Gene3D" id="2.120.10.80">
    <property type="entry name" value="Kelch-type beta propeller"/>
    <property type="match status" value="3"/>
</dbReference>
<reference evidence="4 5" key="1">
    <citation type="submission" date="2019-04" db="EMBL/GenBank/DDBJ databases">
        <title>An improved genome assembly and genetic linkage map for asparagus bean, Vigna unguiculata ssp. sesquipedialis.</title>
        <authorList>
            <person name="Xia Q."/>
            <person name="Zhang R."/>
            <person name="Dong Y."/>
        </authorList>
    </citation>
    <scope>NUCLEOTIDE SEQUENCE [LARGE SCALE GENOMIC DNA]</scope>
    <source>
        <tissue evidence="4">Leaf</tissue>
    </source>
</reference>
<evidence type="ECO:0000313" key="5">
    <source>
        <dbReference type="Proteomes" id="UP000501690"/>
    </source>
</evidence>
<dbReference type="Pfam" id="PF24681">
    <property type="entry name" value="Kelch_KLHDC2_KLHL20_DRC7"/>
    <property type="match status" value="2"/>
</dbReference>
<gene>
    <name evidence="4" type="ORF">DEO72_LG6g3134</name>
</gene>
<protein>
    <submittedName>
        <fullName evidence="4">F-box protein 42</fullName>
    </submittedName>
</protein>
<dbReference type="AlphaFoldDB" id="A0A4D6MC76"/>
<dbReference type="SUPFAM" id="SSF117281">
    <property type="entry name" value="Kelch motif"/>
    <property type="match status" value="2"/>
</dbReference>